<evidence type="ECO:0000256" key="1">
    <source>
        <dbReference type="PROSITE-ProRule" id="PRU00841"/>
    </source>
</evidence>
<dbReference type="GO" id="GO:0005516">
    <property type="term" value="F:calmodulin binding"/>
    <property type="evidence" value="ECO:0007669"/>
    <property type="project" value="InterPro"/>
</dbReference>
<dbReference type="SMART" id="SM01051">
    <property type="entry name" value="CAMSAP_CKK"/>
    <property type="match status" value="1"/>
</dbReference>
<dbReference type="InterPro" id="IPR014797">
    <property type="entry name" value="CKK_CAMSAP"/>
</dbReference>
<name>A0A4W3GV21_CALMI</name>
<dbReference type="InterPro" id="IPR011033">
    <property type="entry name" value="PRC_barrel-like_sf"/>
</dbReference>
<dbReference type="PROSITE" id="PS51508">
    <property type="entry name" value="CKK"/>
    <property type="match status" value="1"/>
</dbReference>
<dbReference type="GeneTree" id="ENSGT00950000182975"/>
<dbReference type="GO" id="GO:0031122">
    <property type="term" value="P:cytoplasmic microtubule organization"/>
    <property type="evidence" value="ECO:0007669"/>
    <property type="project" value="TreeGrafter"/>
</dbReference>
<evidence type="ECO:0000259" key="2">
    <source>
        <dbReference type="PROSITE" id="PS51508"/>
    </source>
</evidence>
<evidence type="ECO:0000313" key="3">
    <source>
        <dbReference type="Ensembl" id="ENSCMIP00000006830.1"/>
    </source>
</evidence>
<dbReference type="Ensembl" id="ENSCMIT00000007045.1">
    <property type="protein sequence ID" value="ENSCMIP00000006830.1"/>
    <property type="gene ID" value="ENSCMIG00000003813.1"/>
</dbReference>
<organism evidence="3 4">
    <name type="scientific">Callorhinchus milii</name>
    <name type="common">Ghost shark</name>
    <dbReference type="NCBI Taxonomy" id="7868"/>
    <lineage>
        <taxon>Eukaryota</taxon>
        <taxon>Metazoa</taxon>
        <taxon>Chordata</taxon>
        <taxon>Craniata</taxon>
        <taxon>Vertebrata</taxon>
        <taxon>Chondrichthyes</taxon>
        <taxon>Holocephali</taxon>
        <taxon>Chimaeriformes</taxon>
        <taxon>Callorhinchidae</taxon>
        <taxon>Callorhinchus</taxon>
    </lineage>
</organism>
<reference evidence="4" key="3">
    <citation type="journal article" date="2014" name="Nature">
        <title>Elephant shark genome provides unique insights into gnathostome evolution.</title>
        <authorList>
            <consortium name="International Elephant Shark Genome Sequencing Consortium"/>
            <person name="Venkatesh B."/>
            <person name="Lee A.P."/>
            <person name="Ravi V."/>
            <person name="Maurya A.K."/>
            <person name="Lian M.M."/>
            <person name="Swann J.B."/>
            <person name="Ohta Y."/>
            <person name="Flajnik M.F."/>
            <person name="Sutoh Y."/>
            <person name="Kasahara M."/>
            <person name="Hoon S."/>
            <person name="Gangu V."/>
            <person name="Roy S.W."/>
            <person name="Irimia M."/>
            <person name="Korzh V."/>
            <person name="Kondrychyn I."/>
            <person name="Lim Z.W."/>
            <person name="Tay B.H."/>
            <person name="Tohari S."/>
            <person name="Kong K.W."/>
            <person name="Ho S."/>
            <person name="Lorente-Galdos B."/>
            <person name="Quilez J."/>
            <person name="Marques-Bonet T."/>
            <person name="Raney B.J."/>
            <person name="Ingham P.W."/>
            <person name="Tay A."/>
            <person name="Hillier L.W."/>
            <person name="Minx P."/>
            <person name="Boehm T."/>
            <person name="Wilson R.K."/>
            <person name="Brenner S."/>
            <person name="Warren W.C."/>
        </authorList>
    </citation>
    <scope>NUCLEOTIDE SEQUENCE [LARGE SCALE GENOMIC DNA]</scope>
</reference>
<dbReference type="GO" id="GO:0007026">
    <property type="term" value="P:negative regulation of microtubule depolymerization"/>
    <property type="evidence" value="ECO:0007669"/>
    <property type="project" value="TreeGrafter"/>
</dbReference>
<reference evidence="4" key="1">
    <citation type="journal article" date="2006" name="Science">
        <title>Ancient noncoding elements conserved in the human genome.</title>
        <authorList>
            <person name="Venkatesh B."/>
            <person name="Kirkness E.F."/>
            <person name="Loh Y.H."/>
            <person name="Halpern A.L."/>
            <person name="Lee A.P."/>
            <person name="Johnson J."/>
            <person name="Dandona N."/>
            <person name="Viswanathan L.D."/>
            <person name="Tay A."/>
            <person name="Venter J.C."/>
            <person name="Strausberg R.L."/>
            <person name="Brenner S."/>
        </authorList>
    </citation>
    <scope>NUCLEOTIDE SEQUENCE [LARGE SCALE GENOMIC DNA]</scope>
</reference>
<reference evidence="3" key="4">
    <citation type="submission" date="2025-08" db="UniProtKB">
        <authorList>
            <consortium name="Ensembl"/>
        </authorList>
    </citation>
    <scope>IDENTIFICATION</scope>
</reference>
<dbReference type="SUPFAM" id="SSF50346">
    <property type="entry name" value="PRC-barrel domain"/>
    <property type="match status" value="1"/>
</dbReference>
<keyword evidence="1" id="KW-0493">Microtubule</keyword>
<dbReference type="InParanoid" id="A0A4W3GV21"/>
<dbReference type="OMA" id="GRVNEPH"/>
<dbReference type="Gene3D" id="3.10.20.360">
    <property type="entry name" value="CKK domain"/>
    <property type="match status" value="1"/>
</dbReference>
<sequence length="146" mass="16752">SPGRCETFPLLHFTHEPSAKSNRLILHNALNHCCLAGKANESQRSIMIEELEKCGLNQCVILFRDHQCQFRALYSYCPEMEEIHKLAGSGPRSIQKKMIENLYKYNSDRKQFQPIPSKTMSANVDALTIQGHLWQLRKKPVGTLQK</sequence>
<dbReference type="Proteomes" id="UP000314986">
    <property type="component" value="Unassembled WGS sequence"/>
</dbReference>
<dbReference type="Pfam" id="PF08683">
    <property type="entry name" value="CAMSAP_CKK"/>
    <property type="match status" value="1"/>
</dbReference>
<dbReference type="InterPro" id="IPR032940">
    <property type="entry name" value="CAMSAP"/>
</dbReference>
<dbReference type="GO" id="GO:0036449">
    <property type="term" value="C:microtubule minus-end"/>
    <property type="evidence" value="ECO:0007669"/>
    <property type="project" value="TreeGrafter"/>
</dbReference>
<reference evidence="4" key="2">
    <citation type="journal article" date="2007" name="PLoS Biol.">
        <title>Survey sequencing and comparative analysis of the elephant shark (Callorhinchus milii) genome.</title>
        <authorList>
            <person name="Venkatesh B."/>
            <person name="Kirkness E.F."/>
            <person name="Loh Y.H."/>
            <person name="Halpern A.L."/>
            <person name="Lee A.P."/>
            <person name="Johnson J."/>
            <person name="Dandona N."/>
            <person name="Viswanathan L.D."/>
            <person name="Tay A."/>
            <person name="Venter J.C."/>
            <person name="Strausberg R.L."/>
            <person name="Brenner S."/>
        </authorList>
    </citation>
    <scope>NUCLEOTIDE SEQUENCE [LARGE SCALE GENOMIC DNA]</scope>
</reference>
<feature type="domain" description="CKK" evidence="2">
    <location>
        <begin position="10"/>
        <end position="145"/>
    </location>
</feature>
<protein>
    <recommendedName>
        <fullName evidence="2">CKK domain-containing protein</fullName>
    </recommendedName>
</protein>
<comment type="similarity">
    <text evidence="1">Belongs to the CAMSAP1 family.</text>
</comment>
<dbReference type="PANTHER" id="PTHR21595:SF0">
    <property type="entry name" value="PATRONIN"/>
    <property type="match status" value="1"/>
</dbReference>
<dbReference type="GO" id="GO:0051011">
    <property type="term" value="F:microtubule minus-end binding"/>
    <property type="evidence" value="ECO:0007669"/>
    <property type="project" value="TreeGrafter"/>
</dbReference>
<dbReference type="AlphaFoldDB" id="A0A4W3GV21"/>
<comment type="domain">
    <text evidence="1">The CKK domain binds microtubules.</text>
</comment>
<keyword evidence="4" id="KW-1185">Reference proteome</keyword>
<proteinExistence type="inferred from homology"/>
<accession>A0A4W3GV21</accession>
<dbReference type="PANTHER" id="PTHR21595">
    <property type="entry name" value="PATRONIN"/>
    <property type="match status" value="1"/>
</dbReference>
<reference evidence="3" key="5">
    <citation type="submission" date="2025-09" db="UniProtKB">
        <authorList>
            <consortium name="Ensembl"/>
        </authorList>
    </citation>
    <scope>IDENTIFICATION</scope>
</reference>
<evidence type="ECO:0000313" key="4">
    <source>
        <dbReference type="Proteomes" id="UP000314986"/>
    </source>
</evidence>
<dbReference type="InterPro" id="IPR038209">
    <property type="entry name" value="CKK_dom_sf"/>
</dbReference>